<gene>
    <name evidence="1" type="ORF">LCGC14_1306160</name>
</gene>
<organism evidence="1">
    <name type="scientific">marine sediment metagenome</name>
    <dbReference type="NCBI Taxonomy" id="412755"/>
    <lineage>
        <taxon>unclassified sequences</taxon>
        <taxon>metagenomes</taxon>
        <taxon>ecological metagenomes</taxon>
    </lineage>
</organism>
<sequence>MFQIDSQVETEVVRLLKLKTPLLAIAEETGTDLPEIEKISKVYRVIELRNTGKAVENISNLVGFSTRIVKKILIQKGAKDLKPVNFKNKKPLTRQELRLCFEELYFRFVKALNVGSPRVLRVFKLDAVRIFFRLLEETPTLKTRVKTLMPVFVYSFLRDRGIDITFTHLKKYSGLTRHQSFQMFKKISEEFPKHTTRERKPKIIEYVTTVKNHFLLSSQFLENAAKILEKFWGLLSDTTDKVIAGTISALALISLRRDSPYMLHLCGVLGIAQSSVIYNIKKLAKNLGILGFTTVGRSKDLIRCQILAKVESIQYI</sequence>
<proteinExistence type="predicted"/>
<dbReference type="AlphaFoldDB" id="A0A0F9L8G7"/>
<protein>
    <submittedName>
        <fullName evidence="1">Uncharacterized protein</fullName>
    </submittedName>
</protein>
<evidence type="ECO:0000313" key="1">
    <source>
        <dbReference type="EMBL" id="KKM83751.1"/>
    </source>
</evidence>
<reference evidence="1" key="1">
    <citation type="journal article" date="2015" name="Nature">
        <title>Complex archaea that bridge the gap between prokaryotes and eukaryotes.</title>
        <authorList>
            <person name="Spang A."/>
            <person name="Saw J.H."/>
            <person name="Jorgensen S.L."/>
            <person name="Zaremba-Niedzwiedzka K."/>
            <person name="Martijn J."/>
            <person name="Lind A.E."/>
            <person name="van Eijk R."/>
            <person name="Schleper C."/>
            <person name="Guy L."/>
            <person name="Ettema T.J."/>
        </authorList>
    </citation>
    <scope>NUCLEOTIDE SEQUENCE</scope>
</reference>
<dbReference type="EMBL" id="LAZR01007668">
    <property type="protein sequence ID" value="KKM83751.1"/>
    <property type="molecule type" value="Genomic_DNA"/>
</dbReference>
<accession>A0A0F9L8G7</accession>
<comment type="caution">
    <text evidence="1">The sequence shown here is derived from an EMBL/GenBank/DDBJ whole genome shotgun (WGS) entry which is preliminary data.</text>
</comment>
<name>A0A0F9L8G7_9ZZZZ</name>